<gene>
    <name evidence="1" type="ORF">SAMN04489842_1745</name>
</gene>
<sequence>MDGIVFFGTERHDEVVDFYRELGASVWLEQPDCTILETGSFRFGFCEREPADTEGIVTFVFDDRDGVDEAYAELSELADEEPRFNETYDIYQFFASDPEGRTVEFQTFE</sequence>
<dbReference type="AlphaFoldDB" id="A0A1H1EYD8"/>
<evidence type="ECO:0008006" key="3">
    <source>
        <dbReference type="Google" id="ProtNLM"/>
    </source>
</evidence>
<reference evidence="2" key="1">
    <citation type="submission" date="2016-10" db="EMBL/GenBank/DDBJ databases">
        <authorList>
            <person name="Varghese N."/>
            <person name="Submissions S."/>
        </authorList>
    </citation>
    <scope>NUCLEOTIDE SEQUENCE [LARGE SCALE GENOMIC DNA]</scope>
    <source>
        <strain evidence="2">DSM 24767</strain>
    </source>
</reference>
<evidence type="ECO:0000313" key="1">
    <source>
        <dbReference type="EMBL" id="SDQ93678.1"/>
    </source>
</evidence>
<protein>
    <recommendedName>
        <fullName evidence="3">VOC domain-containing protein</fullName>
    </recommendedName>
</protein>
<organism evidence="1 2">
    <name type="scientific">Natronobacterium texcoconense</name>
    <dbReference type="NCBI Taxonomy" id="1095778"/>
    <lineage>
        <taxon>Archaea</taxon>
        <taxon>Methanobacteriati</taxon>
        <taxon>Methanobacteriota</taxon>
        <taxon>Stenosarchaea group</taxon>
        <taxon>Halobacteria</taxon>
        <taxon>Halobacteriales</taxon>
        <taxon>Natrialbaceae</taxon>
        <taxon>Natronobacterium</taxon>
    </lineage>
</organism>
<evidence type="ECO:0000313" key="2">
    <source>
        <dbReference type="Proteomes" id="UP000198848"/>
    </source>
</evidence>
<proteinExistence type="predicted"/>
<dbReference type="RefSeq" id="WP_090380389.1">
    <property type="nucleotide sequence ID" value="NZ_FNLC01000002.1"/>
</dbReference>
<dbReference type="EMBL" id="FNLC01000002">
    <property type="protein sequence ID" value="SDQ93678.1"/>
    <property type="molecule type" value="Genomic_DNA"/>
</dbReference>
<dbReference type="SUPFAM" id="SSF54593">
    <property type="entry name" value="Glyoxalase/Bleomycin resistance protein/Dihydroxybiphenyl dioxygenase"/>
    <property type="match status" value="1"/>
</dbReference>
<dbReference type="Gene3D" id="3.10.180.10">
    <property type="entry name" value="2,3-Dihydroxybiphenyl 1,2-Dioxygenase, domain 1"/>
    <property type="match status" value="1"/>
</dbReference>
<dbReference type="CDD" id="cd06587">
    <property type="entry name" value="VOC"/>
    <property type="match status" value="1"/>
</dbReference>
<accession>A0A1H1EYD8</accession>
<name>A0A1H1EYD8_NATTX</name>
<dbReference type="InterPro" id="IPR029068">
    <property type="entry name" value="Glyas_Bleomycin-R_OHBP_Dase"/>
</dbReference>
<dbReference type="OrthoDB" id="210556at2157"/>
<dbReference type="Proteomes" id="UP000198848">
    <property type="component" value="Unassembled WGS sequence"/>
</dbReference>
<keyword evidence="2" id="KW-1185">Reference proteome</keyword>
<dbReference type="STRING" id="1095778.SAMN04489842_1745"/>